<dbReference type="AlphaFoldDB" id="A0A4Y2Q7N2"/>
<protein>
    <submittedName>
        <fullName evidence="2">Uncharacterized protein</fullName>
    </submittedName>
</protein>
<comment type="caution">
    <text evidence="2">The sequence shown here is derived from an EMBL/GenBank/DDBJ whole genome shotgun (WGS) entry which is preliminary data.</text>
</comment>
<feature type="region of interest" description="Disordered" evidence="1">
    <location>
        <begin position="63"/>
        <end position="96"/>
    </location>
</feature>
<proteinExistence type="predicted"/>
<feature type="compositionally biased region" description="Basic and acidic residues" evidence="1">
    <location>
        <begin position="7"/>
        <end position="23"/>
    </location>
</feature>
<name>A0A4Y2Q7N2_ARAVE</name>
<feature type="region of interest" description="Disordered" evidence="1">
    <location>
        <begin position="185"/>
        <end position="219"/>
    </location>
</feature>
<feature type="compositionally biased region" description="Basic and acidic residues" evidence="1">
    <location>
        <begin position="140"/>
        <end position="158"/>
    </location>
</feature>
<organism evidence="2 3">
    <name type="scientific">Araneus ventricosus</name>
    <name type="common">Orbweaver spider</name>
    <name type="synonym">Epeira ventricosa</name>
    <dbReference type="NCBI Taxonomy" id="182803"/>
    <lineage>
        <taxon>Eukaryota</taxon>
        <taxon>Metazoa</taxon>
        <taxon>Ecdysozoa</taxon>
        <taxon>Arthropoda</taxon>
        <taxon>Chelicerata</taxon>
        <taxon>Arachnida</taxon>
        <taxon>Araneae</taxon>
        <taxon>Araneomorphae</taxon>
        <taxon>Entelegynae</taxon>
        <taxon>Araneoidea</taxon>
        <taxon>Araneidae</taxon>
        <taxon>Araneus</taxon>
    </lineage>
</organism>
<feature type="region of interest" description="Disordered" evidence="1">
    <location>
        <begin position="140"/>
        <end position="162"/>
    </location>
</feature>
<dbReference type="Proteomes" id="UP000499080">
    <property type="component" value="Unassembled WGS sequence"/>
</dbReference>
<reference evidence="2 3" key="1">
    <citation type="journal article" date="2019" name="Sci. Rep.">
        <title>Orb-weaving spider Araneus ventricosus genome elucidates the spidroin gene catalogue.</title>
        <authorList>
            <person name="Kono N."/>
            <person name="Nakamura H."/>
            <person name="Ohtoshi R."/>
            <person name="Moran D.A.P."/>
            <person name="Shinohara A."/>
            <person name="Yoshida Y."/>
            <person name="Fujiwara M."/>
            <person name="Mori M."/>
            <person name="Tomita M."/>
            <person name="Arakawa K."/>
        </authorList>
    </citation>
    <scope>NUCLEOTIDE SEQUENCE [LARGE SCALE GENOMIC DNA]</scope>
</reference>
<evidence type="ECO:0000256" key="1">
    <source>
        <dbReference type="SAM" id="MobiDB-lite"/>
    </source>
</evidence>
<evidence type="ECO:0000313" key="2">
    <source>
        <dbReference type="EMBL" id="GBN59093.1"/>
    </source>
</evidence>
<dbReference type="EMBL" id="BGPR01013065">
    <property type="protein sequence ID" value="GBN59093.1"/>
    <property type="molecule type" value="Genomic_DNA"/>
</dbReference>
<evidence type="ECO:0000313" key="3">
    <source>
        <dbReference type="Proteomes" id="UP000499080"/>
    </source>
</evidence>
<feature type="compositionally biased region" description="Basic and acidic residues" evidence="1">
    <location>
        <begin position="77"/>
        <end position="86"/>
    </location>
</feature>
<keyword evidence="3" id="KW-1185">Reference proteome</keyword>
<gene>
    <name evidence="2" type="ORF">AVEN_125308_1</name>
</gene>
<feature type="region of interest" description="Disordered" evidence="1">
    <location>
        <begin position="1"/>
        <end position="34"/>
    </location>
</feature>
<feature type="compositionally biased region" description="Basic and acidic residues" evidence="1">
    <location>
        <begin position="185"/>
        <end position="200"/>
    </location>
</feature>
<sequence length="219" mass="24913">MSSGSRPEAHQASDRRGRRDDQKVSVGKSEDEDTRWIQEKVCKENLVPESVWNSDCRIYTVGRGGSDSLELSQQEDDTVRSPRSPDHSATFFPRHGSWTEQVPQRKFSLTADKESLEFSLASGLLLVDAMKGKVISSLRDRLRRKDSPPPKKGKEPMAREVTWPTDFTDDLLERSFWTVLPEERSRELKGSRGKITRDFKSSSGRGQRRARARFSGGTR</sequence>
<accession>A0A4Y2Q7N2</accession>